<dbReference type="GO" id="GO:0005546">
    <property type="term" value="F:phosphatidylinositol-4,5-bisphosphate binding"/>
    <property type="evidence" value="ECO:0007669"/>
    <property type="project" value="TreeGrafter"/>
</dbReference>
<dbReference type="Proteomes" id="UP000636709">
    <property type="component" value="Unassembled WGS sequence"/>
</dbReference>
<evidence type="ECO:0000259" key="10">
    <source>
        <dbReference type="PROSITE" id="PS50942"/>
    </source>
</evidence>
<dbReference type="Pfam" id="PF07651">
    <property type="entry name" value="ANTH"/>
    <property type="match status" value="1"/>
</dbReference>
<feature type="domain" description="ENTH" evidence="10">
    <location>
        <begin position="31"/>
        <end position="170"/>
    </location>
</feature>
<gene>
    <name evidence="11" type="ORF">HU200_043201</name>
</gene>
<dbReference type="Gene3D" id="1.25.40.90">
    <property type="match status" value="1"/>
</dbReference>
<proteinExistence type="predicted"/>
<evidence type="ECO:0000313" key="12">
    <source>
        <dbReference type="Proteomes" id="UP000636709"/>
    </source>
</evidence>
<evidence type="ECO:0000256" key="2">
    <source>
        <dbReference type="ARBA" id="ARBA00004555"/>
    </source>
</evidence>
<organism evidence="11 12">
    <name type="scientific">Digitaria exilis</name>
    <dbReference type="NCBI Taxonomy" id="1010633"/>
    <lineage>
        <taxon>Eukaryota</taxon>
        <taxon>Viridiplantae</taxon>
        <taxon>Streptophyta</taxon>
        <taxon>Embryophyta</taxon>
        <taxon>Tracheophyta</taxon>
        <taxon>Spermatophyta</taxon>
        <taxon>Magnoliopsida</taxon>
        <taxon>Liliopsida</taxon>
        <taxon>Poales</taxon>
        <taxon>Poaceae</taxon>
        <taxon>PACMAD clade</taxon>
        <taxon>Panicoideae</taxon>
        <taxon>Panicodae</taxon>
        <taxon>Paniceae</taxon>
        <taxon>Anthephorinae</taxon>
        <taxon>Digitaria</taxon>
    </lineage>
</organism>
<comment type="caution">
    <text evidence="11">The sequence shown here is derived from an EMBL/GenBank/DDBJ whole genome shotgun (WGS) entry which is preliminary data.</text>
</comment>
<dbReference type="PROSITE" id="PS50942">
    <property type="entry name" value="ENTH"/>
    <property type="match status" value="1"/>
</dbReference>
<dbReference type="PANTHER" id="PTHR22951">
    <property type="entry name" value="CLATHRIN ASSEMBLY PROTEIN"/>
    <property type="match status" value="1"/>
</dbReference>
<dbReference type="InterPro" id="IPR014712">
    <property type="entry name" value="ANTH_dom_sf"/>
</dbReference>
<evidence type="ECO:0000256" key="4">
    <source>
        <dbReference type="ARBA" id="ARBA00022583"/>
    </source>
</evidence>
<dbReference type="GO" id="GO:0048268">
    <property type="term" value="P:clathrin coat assembly"/>
    <property type="evidence" value="ECO:0007669"/>
    <property type="project" value="InterPro"/>
</dbReference>
<keyword evidence="8" id="KW-0968">Cytoplasmic vesicle</keyword>
<dbReference type="OrthoDB" id="44015at2759"/>
<dbReference type="SMART" id="SM00273">
    <property type="entry name" value="ENTH"/>
    <property type="match status" value="1"/>
</dbReference>
<keyword evidence="12" id="KW-1185">Reference proteome</keyword>
<dbReference type="InterPro" id="IPR011417">
    <property type="entry name" value="ANTH_dom"/>
</dbReference>
<name>A0A835BCJ4_9POAL</name>
<dbReference type="GO" id="GO:0000149">
    <property type="term" value="F:SNARE binding"/>
    <property type="evidence" value="ECO:0007669"/>
    <property type="project" value="TreeGrafter"/>
</dbReference>
<evidence type="ECO:0000256" key="5">
    <source>
        <dbReference type="ARBA" id="ARBA00023034"/>
    </source>
</evidence>
<keyword evidence="7" id="KW-0168">Coated pit</keyword>
<sequence>MGTTSVHKSWRKACGAIKDSATVGLAKVNAGGGRDRKELDVAVVKATTHVERPPKERHLAAIFAATSASRPLADVSYCVHALARRLAKTHNWVVALKTLIVIHRTLRDGDAAFREELLSYRRKGHALALQMSNFKDDSSPLAWDCSAWVRTYALYLEERLECFRVLRYDIESERLRPAEGNPKGQSRTRTLAKDDLLEQLPALQQLLFRLVGCLPEGAAFGNYLIQYALALVLKESFKIYCAVNDGIINLVDVFFDMTKLDAIKAQDIYRRTGNLAKSLSDFYELCRGLELARNFQFPILREPPPSFLGTMEEYIREAPRTAPVPNETIEYRQLDFVPYQEEEQTPEPTTFEAFEEPVAEEVPPEHEEEPQSADEDDDDPETRTTADLLGLHEVSSAAAALEESNALALAIVPPGGSDNARAMIGFGEITGSSGWELALVTAQPSTTSSSQLTESKLAGGFDKLLLDSLYEDAAMRRQTTDAYYGYGDAQRGPRQQDDPFAVSAGVAPPTGVQMSAMAAQQQPQQQQFQLQQPQYGSAAAASYNLFGDAYSAARHLHGSGSLI</sequence>
<dbReference type="SUPFAM" id="SSF48464">
    <property type="entry name" value="ENTH/VHS domain"/>
    <property type="match status" value="1"/>
</dbReference>
<evidence type="ECO:0000313" key="11">
    <source>
        <dbReference type="EMBL" id="KAF8687505.1"/>
    </source>
</evidence>
<dbReference type="Gene3D" id="1.20.58.150">
    <property type="entry name" value="ANTH domain"/>
    <property type="match status" value="1"/>
</dbReference>
<feature type="compositionally biased region" description="Acidic residues" evidence="9">
    <location>
        <begin position="366"/>
        <end position="380"/>
    </location>
</feature>
<feature type="region of interest" description="Disordered" evidence="9">
    <location>
        <begin position="340"/>
        <end position="383"/>
    </location>
</feature>
<evidence type="ECO:0000256" key="9">
    <source>
        <dbReference type="SAM" id="MobiDB-lite"/>
    </source>
</evidence>
<dbReference type="GO" id="GO:0005905">
    <property type="term" value="C:clathrin-coated pit"/>
    <property type="evidence" value="ECO:0007669"/>
    <property type="project" value="UniProtKB-SubCell"/>
</dbReference>
<dbReference type="CDD" id="cd03564">
    <property type="entry name" value="ANTH_N"/>
    <property type="match status" value="1"/>
</dbReference>
<dbReference type="PANTHER" id="PTHR22951:SF85">
    <property type="entry name" value="OS06G0699800 PROTEIN"/>
    <property type="match status" value="1"/>
</dbReference>
<comment type="subcellular location">
    <subcellularLocation>
        <location evidence="1">Cytoplasmic vesicle</location>
        <location evidence="1">Clathrin-coated vesicle</location>
    </subcellularLocation>
    <subcellularLocation>
        <location evidence="2">Golgi apparatus</location>
    </subcellularLocation>
    <subcellularLocation>
        <location evidence="3">Membrane</location>
        <location evidence="3">Clathrin-coated pit</location>
    </subcellularLocation>
</comment>
<keyword evidence="6" id="KW-0472">Membrane</keyword>
<dbReference type="InterPro" id="IPR048050">
    <property type="entry name" value="ANTH_N_plant"/>
</dbReference>
<evidence type="ECO:0000256" key="7">
    <source>
        <dbReference type="ARBA" id="ARBA00023176"/>
    </source>
</evidence>
<dbReference type="GO" id="GO:0005794">
    <property type="term" value="C:Golgi apparatus"/>
    <property type="evidence" value="ECO:0007669"/>
    <property type="project" value="UniProtKB-SubCell"/>
</dbReference>
<dbReference type="InterPro" id="IPR013809">
    <property type="entry name" value="ENTH"/>
</dbReference>
<dbReference type="FunFam" id="1.20.58.150:FF:000003">
    <property type="entry name" value="Putative clathrin assembly protein"/>
    <property type="match status" value="1"/>
</dbReference>
<dbReference type="SUPFAM" id="SSF89009">
    <property type="entry name" value="GAT-like domain"/>
    <property type="match status" value="1"/>
</dbReference>
<dbReference type="InterPro" id="IPR045192">
    <property type="entry name" value="AP180-like"/>
</dbReference>
<dbReference type="GO" id="GO:0005545">
    <property type="term" value="F:1-phosphatidylinositol binding"/>
    <property type="evidence" value="ECO:0007669"/>
    <property type="project" value="InterPro"/>
</dbReference>
<dbReference type="AlphaFoldDB" id="A0A835BCJ4"/>
<evidence type="ECO:0000256" key="6">
    <source>
        <dbReference type="ARBA" id="ARBA00023136"/>
    </source>
</evidence>
<evidence type="ECO:0000256" key="3">
    <source>
        <dbReference type="ARBA" id="ARBA00004600"/>
    </source>
</evidence>
<dbReference type="GO" id="GO:0072583">
    <property type="term" value="P:clathrin-dependent endocytosis"/>
    <property type="evidence" value="ECO:0007669"/>
    <property type="project" value="InterPro"/>
</dbReference>
<keyword evidence="4" id="KW-0254">Endocytosis</keyword>
<accession>A0A835BCJ4</accession>
<evidence type="ECO:0000256" key="8">
    <source>
        <dbReference type="ARBA" id="ARBA00023329"/>
    </source>
</evidence>
<evidence type="ECO:0000256" key="1">
    <source>
        <dbReference type="ARBA" id="ARBA00004132"/>
    </source>
</evidence>
<protein>
    <recommendedName>
        <fullName evidence="10">ENTH domain-containing protein</fullName>
    </recommendedName>
</protein>
<keyword evidence="5" id="KW-0333">Golgi apparatus</keyword>
<dbReference type="GO" id="GO:0030136">
    <property type="term" value="C:clathrin-coated vesicle"/>
    <property type="evidence" value="ECO:0007669"/>
    <property type="project" value="UniProtKB-SubCell"/>
</dbReference>
<dbReference type="GO" id="GO:0006900">
    <property type="term" value="P:vesicle budding from membrane"/>
    <property type="evidence" value="ECO:0007669"/>
    <property type="project" value="TreeGrafter"/>
</dbReference>
<reference evidence="11" key="1">
    <citation type="submission" date="2020-07" db="EMBL/GenBank/DDBJ databases">
        <title>Genome sequence and genetic diversity analysis of an under-domesticated orphan crop, white fonio (Digitaria exilis).</title>
        <authorList>
            <person name="Bennetzen J.L."/>
            <person name="Chen S."/>
            <person name="Ma X."/>
            <person name="Wang X."/>
            <person name="Yssel A.E.J."/>
            <person name="Chaluvadi S.R."/>
            <person name="Johnson M."/>
            <person name="Gangashetty P."/>
            <person name="Hamidou F."/>
            <person name="Sanogo M.D."/>
            <person name="Zwaenepoel A."/>
            <person name="Wallace J."/>
            <person name="Van De Peer Y."/>
            <person name="Van Deynze A."/>
        </authorList>
    </citation>
    <scope>NUCLEOTIDE SEQUENCE</scope>
    <source>
        <tissue evidence="11">Leaves</tissue>
    </source>
</reference>
<dbReference type="InterPro" id="IPR008942">
    <property type="entry name" value="ENTH_VHS"/>
</dbReference>
<dbReference type="EMBL" id="JACEFO010002056">
    <property type="protein sequence ID" value="KAF8687505.1"/>
    <property type="molecule type" value="Genomic_DNA"/>
</dbReference>
<dbReference type="GO" id="GO:0032050">
    <property type="term" value="F:clathrin heavy chain binding"/>
    <property type="evidence" value="ECO:0007669"/>
    <property type="project" value="TreeGrafter"/>
</dbReference>